<dbReference type="Proteomes" id="UP001497516">
    <property type="component" value="Chromosome 9"/>
</dbReference>
<dbReference type="AlphaFoldDB" id="A0AAV2GII8"/>
<keyword evidence="3" id="KW-1185">Reference proteome</keyword>
<reference evidence="2 3" key="1">
    <citation type="submission" date="2024-04" db="EMBL/GenBank/DDBJ databases">
        <authorList>
            <person name="Fracassetti M."/>
        </authorList>
    </citation>
    <scope>NUCLEOTIDE SEQUENCE [LARGE SCALE GENOMIC DNA]</scope>
</reference>
<name>A0AAV2GII8_9ROSI</name>
<evidence type="ECO:0000313" key="2">
    <source>
        <dbReference type="EMBL" id="CAL1410222.1"/>
    </source>
</evidence>
<evidence type="ECO:0000256" key="1">
    <source>
        <dbReference type="SAM" id="MobiDB-lite"/>
    </source>
</evidence>
<protein>
    <submittedName>
        <fullName evidence="2">Uncharacterized protein</fullName>
    </submittedName>
</protein>
<dbReference type="EMBL" id="OZ034822">
    <property type="protein sequence ID" value="CAL1410222.1"/>
    <property type="molecule type" value="Genomic_DNA"/>
</dbReference>
<proteinExistence type="predicted"/>
<feature type="region of interest" description="Disordered" evidence="1">
    <location>
        <begin position="41"/>
        <end position="68"/>
    </location>
</feature>
<feature type="compositionally biased region" description="Polar residues" evidence="1">
    <location>
        <begin position="55"/>
        <end position="65"/>
    </location>
</feature>
<accession>A0AAV2GII8</accession>
<organism evidence="2 3">
    <name type="scientific">Linum trigynum</name>
    <dbReference type="NCBI Taxonomy" id="586398"/>
    <lineage>
        <taxon>Eukaryota</taxon>
        <taxon>Viridiplantae</taxon>
        <taxon>Streptophyta</taxon>
        <taxon>Embryophyta</taxon>
        <taxon>Tracheophyta</taxon>
        <taxon>Spermatophyta</taxon>
        <taxon>Magnoliopsida</taxon>
        <taxon>eudicotyledons</taxon>
        <taxon>Gunneridae</taxon>
        <taxon>Pentapetalae</taxon>
        <taxon>rosids</taxon>
        <taxon>fabids</taxon>
        <taxon>Malpighiales</taxon>
        <taxon>Linaceae</taxon>
        <taxon>Linum</taxon>
    </lineage>
</organism>
<gene>
    <name evidence="2" type="ORF">LTRI10_LOCUS49658</name>
</gene>
<evidence type="ECO:0000313" key="3">
    <source>
        <dbReference type="Proteomes" id="UP001497516"/>
    </source>
</evidence>
<sequence>MISPEEATPMATMASGAGSCYDQLGLGMAMMASRVRSCYGREMTTTPPTGGPTGSDLTATAQSGAPTRKRRRCRRCSLCWPRRRKEIN</sequence>